<evidence type="ECO:0000313" key="3">
    <source>
        <dbReference type="EMBL" id="CCG44709.1"/>
    </source>
</evidence>
<reference evidence="3 4" key="1">
    <citation type="journal article" date="2013" name="Environ. Microbiol.">
        <title>Chloride and organic osmolytes: a hybrid strategy to cope with elevated salinities by the moderately halophilic, chloride-dependent bacterium Halobacillus halophilus.</title>
        <authorList>
            <person name="Saum S.H."/>
            <person name="Pfeiffer F."/>
            <person name="Palm P."/>
            <person name="Rampp M."/>
            <person name="Schuster S.C."/>
            <person name="Muller V."/>
            <person name="Oesterhelt D."/>
        </authorList>
    </citation>
    <scope>NUCLEOTIDE SEQUENCE [LARGE SCALE GENOMIC DNA]</scope>
    <source>
        <strain evidence="4">ATCC 35676 / DSM 2266 / JCM 20832 / KCTC 3685 / LMG 17431 / NBRC 102448 / NCIMB 2269</strain>
    </source>
</reference>
<keyword evidence="4" id="KW-1185">Reference proteome</keyword>
<evidence type="ECO:0008006" key="5">
    <source>
        <dbReference type="Google" id="ProtNLM"/>
    </source>
</evidence>
<dbReference type="HOGENOM" id="CLU_1324849_0_0_9"/>
<sequence length="207" mass="23267">MNMRGIKKYFKLAVWFSLLFLIIGCSNSSSGSGPSSSGEKNNSTSESSAEETKEKEDESESKQNIRAALESMFNGPTEKLEIALDGMENEGFGSEDFKKHLSDYAEYFEQHYKPYVSDSFYEASFIDSPDASYYLKAAHPDAQLKTEGITIEDKEGYYKFSMDVSYTNNKSGESKTVEIRGHTQTDEEGNVSSINFINPNELYQELS</sequence>
<evidence type="ECO:0000256" key="1">
    <source>
        <dbReference type="SAM" id="MobiDB-lite"/>
    </source>
</evidence>
<feature type="compositionally biased region" description="Basic and acidic residues" evidence="1">
    <location>
        <begin position="50"/>
        <end position="63"/>
    </location>
</feature>
<dbReference type="AlphaFoldDB" id="I0JKP0"/>
<feature type="chain" id="PRO_5038695779" description="Lipoprotein" evidence="2">
    <location>
        <begin position="32"/>
        <end position="207"/>
    </location>
</feature>
<keyword evidence="2" id="KW-0732">Signal</keyword>
<organism evidence="3 4">
    <name type="scientific">Halobacillus halophilus (strain ATCC 35676 / DSM 2266 / JCM 20832 / KCTC 3685 / LMG 17431 / NBRC 102448 / NCIMB 2269)</name>
    <name type="common">Sporosarcina halophila</name>
    <dbReference type="NCBI Taxonomy" id="866895"/>
    <lineage>
        <taxon>Bacteria</taxon>
        <taxon>Bacillati</taxon>
        <taxon>Bacillota</taxon>
        <taxon>Bacilli</taxon>
        <taxon>Bacillales</taxon>
        <taxon>Bacillaceae</taxon>
        <taxon>Halobacillus</taxon>
    </lineage>
</organism>
<feature type="region of interest" description="Disordered" evidence="1">
    <location>
        <begin position="28"/>
        <end position="63"/>
    </location>
</feature>
<feature type="signal peptide" evidence="2">
    <location>
        <begin position="1"/>
        <end position="31"/>
    </location>
</feature>
<feature type="compositionally biased region" description="Low complexity" evidence="1">
    <location>
        <begin position="28"/>
        <end position="47"/>
    </location>
</feature>
<proteinExistence type="predicted"/>
<accession>I0JKP0</accession>
<dbReference type="PATRIC" id="fig|866895.3.peg.1369"/>
<evidence type="ECO:0000313" key="4">
    <source>
        <dbReference type="Proteomes" id="UP000007397"/>
    </source>
</evidence>
<evidence type="ECO:0000256" key="2">
    <source>
        <dbReference type="SAM" id="SignalP"/>
    </source>
</evidence>
<dbReference type="Proteomes" id="UP000007397">
    <property type="component" value="Chromosome"/>
</dbReference>
<gene>
    <name evidence="3" type="ordered locus">HBHAL_2363</name>
</gene>
<dbReference type="EMBL" id="HE717023">
    <property type="protein sequence ID" value="CCG44709.1"/>
    <property type="molecule type" value="Genomic_DNA"/>
</dbReference>
<name>I0JKP0_HALH3</name>
<protein>
    <recommendedName>
        <fullName evidence="5">Lipoprotein</fullName>
    </recommendedName>
</protein>
<dbReference type="PROSITE" id="PS51257">
    <property type="entry name" value="PROKAR_LIPOPROTEIN"/>
    <property type="match status" value="1"/>
</dbReference>
<dbReference type="KEGG" id="hhd:HBHAL_2363"/>